<evidence type="ECO:0000313" key="3">
    <source>
        <dbReference type="Proteomes" id="UP001642409"/>
    </source>
</evidence>
<comment type="caution">
    <text evidence="1">The sequence shown here is derived from an EMBL/GenBank/DDBJ whole genome shotgun (WGS) entry which is preliminary data.</text>
</comment>
<dbReference type="EMBL" id="CATOUU010001177">
    <property type="protein sequence ID" value="CAI9977299.1"/>
    <property type="molecule type" value="Genomic_DNA"/>
</dbReference>
<keyword evidence="3" id="KW-1185">Reference proteome</keyword>
<dbReference type="AlphaFoldDB" id="A0AA86RSP6"/>
<proteinExistence type="predicted"/>
<protein>
    <submittedName>
        <fullName evidence="2">Hypothetical_protein</fullName>
    </submittedName>
</protein>
<name>A0AA86RSP6_9EUKA</name>
<reference evidence="2 3" key="2">
    <citation type="submission" date="2024-07" db="EMBL/GenBank/DDBJ databases">
        <authorList>
            <person name="Akdeniz Z."/>
        </authorList>
    </citation>
    <scope>NUCLEOTIDE SEQUENCE [LARGE SCALE GENOMIC DNA]</scope>
</reference>
<dbReference type="EMBL" id="CAXDID020000022">
    <property type="protein sequence ID" value="CAL5988452.1"/>
    <property type="molecule type" value="Genomic_DNA"/>
</dbReference>
<organism evidence="1">
    <name type="scientific">Hexamita inflata</name>
    <dbReference type="NCBI Taxonomy" id="28002"/>
    <lineage>
        <taxon>Eukaryota</taxon>
        <taxon>Metamonada</taxon>
        <taxon>Diplomonadida</taxon>
        <taxon>Hexamitidae</taxon>
        <taxon>Hexamitinae</taxon>
        <taxon>Hexamita</taxon>
    </lineage>
</organism>
<accession>A0AA86RSP6</accession>
<dbReference type="Proteomes" id="UP001642409">
    <property type="component" value="Unassembled WGS sequence"/>
</dbReference>
<gene>
    <name evidence="2" type="ORF">HINF_LOCUS10382</name>
    <name evidence="1" type="ORF">HINF_LOCUS64944</name>
</gene>
<evidence type="ECO:0000313" key="1">
    <source>
        <dbReference type="EMBL" id="CAI9977299.1"/>
    </source>
</evidence>
<evidence type="ECO:0000313" key="2">
    <source>
        <dbReference type="EMBL" id="CAL5988452.1"/>
    </source>
</evidence>
<reference evidence="1" key="1">
    <citation type="submission" date="2023-06" db="EMBL/GenBank/DDBJ databases">
        <authorList>
            <person name="Kurt Z."/>
        </authorList>
    </citation>
    <scope>NUCLEOTIDE SEQUENCE</scope>
</reference>
<sequence length="132" mass="15165">MFADTLQITVTLSSTQSDSCDIPHGVFVSLQVDSLGTYEPGAYVQDFIYNSHQQIFLSARRSKMLNPGPLCLKPRHMLLLFQLALSEFRKASLVVAFTITTLLWSCIKEPLFWCYIQRRYARTPSRPIIWDC</sequence>